<keyword evidence="3" id="KW-1185">Reference proteome</keyword>
<dbReference type="EMBL" id="MLIS01000019">
    <property type="protein sequence ID" value="OHU75965.1"/>
    <property type="molecule type" value="Genomic_DNA"/>
</dbReference>
<sequence length="130" mass="14203">MSTARKAPAKKAAPRKAVAPAAGEDAPTPVGAVPPKPKTVSPYPDGTPLYEFTSAAGDVILFPKITAVAPPDNLFWWELYNAAPRFQPFVWMDHADVPKSIQRIVVELPPEEFRTFLDGWFAEANLSAEK</sequence>
<dbReference type="Proteomes" id="UP000179441">
    <property type="component" value="Unassembled WGS sequence"/>
</dbReference>
<dbReference type="AlphaFoldDB" id="A0A1S1M236"/>
<reference evidence="2 3" key="1">
    <citation type="submission" date="2016-10" db="EMBL/GenBank/DDBJ databases">
        <title>Evaluation of Human, Veterinary and Environmental Mycobacterium chelonae Isolates by Core Genome Phylogenomic Analysis, Targeted Gene Comparison, and Anti-microbial Susceptibility Patterns: A Tale of Mistaken Identities.</title>
        <authorList>
            <person name="Fogelson S.B."/>
            <person name="Camus A.C."/>
            <person name="Lorenz W."/>
            <person name="Vasireddy R."/>
            <person name="Vasireddy S."/>
            <person name="Smith T."/>
            <person name="Brown-Elliott B.A."/>
            <person name="Wallace R.J.Jr."/>
            <person name="Hasan N.A."/>
            <person name="Reischl U."/>
            <person name="Sanchez S."/>
        </authorList>
    </citation>
    <scope>NUCLEOTIDE SEQUENCE [LARGE SCALE GENOMIC DNA]</scope>
    <source>
        <strain evidence="2 3">15518</strain>
    </source>
</reference>
<accession>A0A1S1M236</accession>
<name>A0A1S1M236_MYCCH</name>
<evidence type="ECO:0000313" key="2">
    <source>
        <dbReference type="EMBL" id="OHU75965.1"/>
    </source>
</evidence>
<comment type="caution">
    <text evidence="2">The sequence shown here is derived from an EMBL/GenBank/DDBJ whole genome shotgun (WGS) entry which is preliminary data.</text>
</comment>
<evidence type="ECO:0000313" key="3">
    <source>
        <dbReference type="Proteomes" id="UP000179441"/>
    </source>
</evidence>
<organism evidence="2 3">
    <name type="scientific">Mycobacteroides chelonae</name>
    <name type="common">Mycobacterium chelonae</name>
    <dbReference type="NCBI Taxonomy" id="1774"/>
    <lineage>
        <taxon>Bacteria</taxon>
        <taxon>Bacillati</taxon>
        <taxon>Actinomycetota</taxon>
        <taxon>Actinomycetes</taxon>
        <taxon>Mycobacteriales</taxon>
        <taxon>Mycobacteriaceae</taxon>
        <taxon>Mycobacteroides</taxon>
    </lineage>
</organism>
<evidence type="ECO:0000256" key="1">
    <source>
        <dbReference type="SAM" id="MobiDB-lite"/>
    </source>
</evidence>
<dbReference type="RefSeq" id="WP_070916947.1">
    <property type="nucleotide sequence ID" value="NZ_MLIR01000012.1"/>
</dbReference>
<proteinExistence type="predicted"/>
<protein>
    <submittedName>
        <fullName evidence="2">Uncharacterized protein</fullName>
    </submittedName>
</protein>
<feature type="region of interest" description="Disordered" evidence="1">
    <location>
        <begin position="1"/>
        <end position="39"/>
    </location>
</feature>
<gene>
    <name evidence="2" type="ORF">BKG84_25425</name>
</gene>